<evidence type="ECO:0000256" key="5">
    <source>
        <dbReference type="ARBA" id="ARBA00022694"/>
    </source>
</evidence>
<protein>
    <recommendedName>
        <fullName evidence="13">tRNA:m(4)X modification enzyme TRM13</fullName>
        <ecNumber evidence="13">2.1.1.225</ecNumber>
    </recommendedName>
</protein>
<dbReference type="PROSITE" id="PS51800">
    <property type="entry name" value="ZF_CHHC_U11_48K"/>
    <property type="match status" value="1"/>
</dbReference>
<evidence type="ECO:0000256" key="11">
    <source>
        <dbReference type="ARBA" id="ARBA00049393"/>
    </source>
</evidence>
<dbReference type="PANTHER" id="PTHR12998:SF0">
    <property type="entry name" value="TRNA:M(4)X MODIFICATION ENZYME TRM13 HOMOLOG"/>
    <property type="match status" value="1"/>
</dbReference>
<evidence type="ECO:0000256" key="10">
    <source>
        <dbReference type="ARBA" id="ARBA00048635"/>
    </source>
</evidence>
<evidence type="ECO:0000256" key="2">
    <source>
        <dbReference type="ARBA" id="ARBA00022603"/>
    </source>
</evidence>
<evidence type="ECO:0000256" key="3">
    <source>
        <dbReference type="ARBA" id="ARBA00022679"/>
    </source>
</evidence>
<keyword evidence="8 13" id="KW-0862">Zinc</keyword>
<evidence type="ECO:0000256" key="6">
    <source>
        <dbReference type="ARBA" id="ARBA00022723"/>
    </source>
</evidence>
<organism evidence="17 18">
    <name type="scientific">Vespula pensylvanica</name>
    <name type="common">Western yellow jacket</name>
    <name type="synonym">Wasp</name>
    <dbReference type="NCBI Taxonomy" id="30213"/>
    <lineage>
        <taxon>Eukaryota</taxon>
        <taxon>Metazoa</taxon>
        <taxon>Ecdysozoa</taxon>
        <taxon>Arthropoda</taxon>
        <taxon>Hexapoda</taxon>
        <taxon>Insecta</taxon>
        <taxon>Pterygota</taxon>
        <taxon>Neoptera</taxon>
        <taxon>Endopterygota</taxon>
        <taxon>Hymenoptera</taxon>
        <taxon>Apocrita</taxon>
        <taxon>Aculeata</taxon>
        <taxon>Vespoidea</taxon>
        <taxon>Vespidae</taxon>
        <taxon>Vespinae</taxon>
        <taxon>Vespula</taxon>
    </lineage>
</organism>
<comment type="function">
    <text evidence="13">tRNA methylase which 2'-O-methylates cytidine(4) in tRNA(Pro) and tRNA(Gly)(GCC), and adenosine(4) in tRNA(His).</text>
</comment>
<dbReference type="EMBL" id="JACSDY010000024">
    <property type="protein sequence ID" value="KAF7389754.1"/>
    <property type="molecule type" value="Genomic_DNA"/>
</dbReference>
<dbReference type="Pfam" id="PF05206">
    <property type="entry name" value="TRM13"/>
    <property type="match status" value="1"/>
</dbReference>
<feature type="region of interest" description="Disordered" evidence="14">
    <location>
        <begin position="1"/>
        <end position="25"/>
    </location>
</feature>
<sequence length="914" mass="105260">MTVKRGNKFCGEHQQDSLNSNDIESTEKSDKRIRCPLDPTHTCYQSKLSKHLAICNVRKMLDARPTYIVQNVNLDEETVEIPRLLPLSRLDLSVIDAIIKRINEAYEKLPEISKAILHHDILKDALAISSCGKHAKKHLTQNSSLLAHLEKAELVKNNTCYIEFGAGKGNLTYWLAQMAKEKQDSCILLVDRLSHRHKNDNKLKKEQHNIYVRRIRADIADLQLSNITEIKNFLNKVGIAKHLCGTATDLAIRCLTQAIDNKSSGSNYGLVIAFCCHHKCEYKSYIGKKYLEECKFLPNEFPILCSIASWATCGFNLKTNTELKDENKKARFSEQNVCSNERELIGYKVKTLLNWGRLEYLKNIGFEGSLFRYISSDVSLENMCIVAKYSYFLSKTKPLVSDKYLFPLNMAGNVQVLEGFICPICMLDFKAPDQLLKHFEECHNDDSEFLKCFKDLIDRAKKKILKQDEIPEVFACATNNEEHKLEISREQQETGVTKSHTKYFKEIRHKRLERYASETNKLLIRLNKLLNNLPSDPVSRKRHEQDIVPWIDERDVKLCPTCAKSFNVARRKHHCRLCGAIMCNNCTLHLSLLDARKMISPVSIQDDSAVSPTSSVKDFSKRVLNAGIGLTKLARSPSSSSLNSVLALVNDSTSTEQYFKICTHCMNLLDAKEKQKEKRFHKPIVCQFYQKMKSHMEETTQILAMYNKMSESLREGESTYDLQDAQTLRLKIAKLGENIDTISKTILVLGTRDVENSPQGQELRLHQMVRTSAMIFLREQLLSIQSLPSIEEYATLQKERQERIERKADYEQRLQEQRWKSKEQYKKDTRNLESYLLVKENQQEKVLEQGWSPSNNTPMMSSSMNPFIEQMNNLRTYIKQAKADGKFDEASILESNLKELQSFYFVTKESNNTE</sequence>
<keyword evidence="6 13" id="KW-0479">Metal-binding</keyword>
<dbReference type="InterPro" id="IPR022776">
    <property type="entry name" value="TRM13/UPF0224_CHHC_Znf_dom"/>
</dbReference>
<comment type="catalytic activity">
    <reaction evidence="11 13">
        <text>adenosine(4) in tRNA(His) + S-adenosyl-L-methionine = 2'-O-methyladenosine(4) in tRNA(His) + S-adenosyl-L-homocysteine + H(+)</text>
        <dbReference type="Rhea" id="RHEA:43196"/>
        <dbReference type="Rhea" id="RHEA-COMP:10401"/>
        <dbReference type="Rhea" id="RHEA-COMP:10402"/>
        <dbReference type="ChEBI" id="CHEBI:15378"/>
        <dbReference type="ChEBI" id="CHEBI:57856"/>
        <dbReference type="ChEBI" id="CHEBI:59789"/>
        <dbReference type="ChEBI" id="CHEBI:74411"/>
        <dbReference type="ChEBI" id="CHEBI:74477"/>
        <dbReference type="EC" id="2.1.1.225"/>
    </reaction>
</comment>
<dbReference type="InterPro" id="IPR011011">
    <property type="entry name" value="Znf_FYVE_PHD"/>
</dbReference>
<dbReference type="PROSITE" id="PS50178">
    <property type="entry name" value="ZF_FYVE"/>
    <property type="match status" value="1"/>
</dbReference>
<comment type="similarity">
    <text evidence="1 13">Belongs to the methyltransferase TRM13 family.</text>
</comment>
<evidence type="ECO:0000256" key="13">
    <source>
        <dbReference type="RuleBase" id="RU367103"/>
    </source>
</evidence>
<dbReference type="Proteomes" id="UP000600918">
    <property type="component" value="Unassembled WGS sequence"/>
</dbReference>
<dbReference type="GO" id="GO:0008270">
    <property type="term" value="F:zinc ion binding"/>
    <property type="evidence" value="ECO:0007669"/>
    <property type="project" value="UniProtKB-KW"/>
</dbReference>
<evidence type="ECO:0000256" key="4">
    <source>
        <dbReference type="ARBA" id="ARBA00022691"/>
    </source>
</evidence>
<evidence type="ECO:0000256" key="1">
    <source>
        <dbReference type="ARBA" id="ARBA00005265"/>
    </source>
</evidence>
<keyword evidence="7 12" id="KW-0863">Zinc-finger</keyword>
<feature type="domain" description="CHHC U11-48K-type" evidence="16">
    <location>
        <begin position="32"/>
        <end position="59"/>
    </location>
</feature>
<feature type="domain" description="FYVE-type" evidence="15">
    <location>
        <begin position="553"/>
        <end position="670"/>
    </location>
</feature>
<dbReference type="InterPro" id="IPR013083">
    <property type="entry name" value="Znf_RING/FYVE/PHD"/>
</dbReference>
<dbReference type="GO" id="GO:0106050">
    <property type="term" value="F:tRNA 2'-O-methyltransferase activity"/>
    <property type="evidence" value="ECO:0007669"/>
    <property type="project" value="UniProtKB-UniRule"/>
</dbReference>
<dbReference type="PANTHER" id="PTHR12998">
    <property type="entry name" value="TRNA:M(4)X MODIFICATION ENZYME TRM13 HOMOLOG"/>
    <property type="match status" value="1"/>
</dbReference>
<dbReference type="InterPro" id="IPR039044">
    <property type="entry name" value="Trm13"/>
</dbReference>
<dbReference type="Pfam" id="PF01363">
    <property type="entry name" value="FYVE"/>
    <property type="match status" value="1"/>
</dbReference>
<evidence type="ECO:0000313" key="17">
    <source>
        <dbReference type="EMBL" id="KAF7389754.1"/>
    </source>
</evidence>
<comment type="caution">
    <text evidence="17">The sequence shown here is derived from an EMBL/GenBank/DDBJ whole genome shotgun (WGS) entry which is preliminary data.</text>
</comment>
<accession>A0A834JK83</accession>
<evidence type="ECO:0000256" key="7">
    <source>
        <dbReference type="ARBA" id="ARBA00022771"/>
    </source>
</evidence>
<dbReference type="InterPro" id="IPR007871">
    <property type="entry name" value="Methyltransferase_TRM13"/>
</dbReference>
<name>A0A834JK83_VESPE</name>
<gene>
    <name evidence="17" type="ORF">H0235_018238</name>
</gene>
<keyword evidence="5 13" id="KW-0819">tRNA processing</keyword>
<evidence type="ECO:0000256" key="14">
    <source>
        <dbReference type="SAM" id="MobiDB-lite"/>
    </source>
</evidence>
<keyword evidence="4 13" id="KW-0949">S-adenosyl-L-methionine</keyword>
<dbReference type="InterPro" id="IPR013087">
    <property type="entry name" value="Znf_C2H2_type"/>
</dbReference>
<evidence type="ECO:0000313" key="18">
    <source>
        <dbReference type="Proteomes" id="UP000600918"/>
    </source>
</evidence>
<dbReference type="Gene3D" id="4.10.860.20">
    <property type="entry name" value="Rabenosyn, Rab binding domain"/>
    <property type="match status" value="1"/>
</dbReference>
<evidence type="ECO:0000256" key="9">
    <source>
        <dbReference type="ARBA" id="ARBA00048165"/>
    </source>
</evidence>
<proteinExistence type="inferred from homology"/>
<reference evidence="17" key="1">
    <citation type="journal article" date="2020" name="G3 (Bethesda)">
        <title>High-Quality Assemblies for Three Invasive Social Wasps from the &lt;i&gt;Vespula&lt;/i&gt; Genus.</title>
        <authorList>
            <person name="Harrop T.W.R."/>
            <person name="Guhlin J."/>
            <person name="McLaughlin G.M."/>
            <person name="Permina E."/>
            <person name="Stockwell P."/>
            <person name="Gilligan J."/>
            <person name="Le Lec M.F."/>
            <person name="Gruber M.A.M."/>
            <person name="Quinn O."/>
            <person name="Lovegrove M."/>
            <person name="Duncan E.J."/>
            <person name="Remnant E.J."/>
            <person name="Van Eeckhoven J."/>
            <person name="Graham B."/>
            <person name="Knapp R.A."/>
            <person name="Langford K.W."/>
            <person name="Kronenberg Z."/>
            <person name="Press M.O."/>
            <person name="Eacker S.M."/>
            <person name="Wilson-Rankin E.E."/>
            <person name="Purcell J."/>
            <person name="Lester P.J."/>
            <person name="Dearden P.K."/>
        </authorList>
    </citation>
    <scope>NUCLEOTIDE SEQUENCE</scope>
    <source>
        <strain evidence="17">Volc-1</strain>
    </source>
</reference>
<dbReference type="EC" id="2.1.1.225" evidence="13"/>
<dbReference type="Pfam" id="PF11464">
    <property type="entry name" value="Rbsn"/>
    <property type="match status" value="1"/>
</dbReference>
<dbReference type="InterPro" id="IPR000306">
    <property type="entry name" value="Znf_FYVE"/>
</dbReference>
<evidence type="ECO:0000259" key="15">
    <source>
        <dbReference type="PROSITE" id="PS50178"/>
    </source>
</evidence>
<dbReference type="AlphaFoldDB" id="A0A834JK83"/>
<evidence type="ECO:0000259" key="16">
    <source>
        <dbReference type="PROSITE" id="PS51800"/>
    </source>
</evidence>
<dbReference type="Pfam" id="PF05253">
    <property type="entry name" value="zf-U11-48K"/>
    <property type="match status" value="1"/>
</dbReference>
<keyword evidence="18" id="KW-1185">Reference proteome</keyword>
<dbReference type="InterPro" id="IPR036531">
    <property type="entry name" value="Rbsn_Rab-bd_sf"/>
</dbReference>
<dbReference type="GO" id="GO:0030488">
    <property type="term" value="P:tRNA methylation"/>
    <property type="evidence" value="ECO:0007669"/>
    <property type="project" value="InterPro"/>
</dbReference>
<dbReference type="InterPro" id="IPR017455">
    <property type="entry name" value="Znf_FYVE-rel"/>
</dbReference>
<dbReference type="InterPro" id="IPR021565">
    <property type="entry name" value="Rbsn_Rab-bd"/>
</dbReference>
<evidence type="ECO:0000256" key="8">
    <source>
        <dbReference type="ARBA" id="ARBA00022833"/>
    </source>
</evidence>
<dbReference type="SUPFAM" id="SSF140125">
    <property type="entry name" value="Rabenosyn-5 Rab-binding domain-like"/>
    <property type="match status" value="1"/>
</dbReference>
<comment type="catalytic activity">
    <reaction evidence="10 13">
        <text>cytidine(4) in tRNA(Gly)(GCC) + S-adenosyl-L-methionine = 2'-O-methylcytidine(4) in tRNA(Gly)(GCC) + S-adenosyl-L-homocysteine + H(+)</text>
        <dbReference type="Rhea" id="RHEA:43192"/>
        <dbReference type="Rhea" id="RHEA-COMP:10399"/>
        <dbReference type="Rhea" id="RHEA-COMP:10400"/>
        <dbReference type="ChEBI" id="CHEBI:15378"/>
        <dbReference type="ChEBI" id="CHEBI:57856"/>
        <dbReference type="ChEBI" id="CHEBI:59789"/>
        <dbReference type="ChEBI" id="CHEBI:74495"/>
        <dbReference type="ChEBI" id="CHEBI:82748"/>
        <dbReference type="EC" id="2.1.1.225"/>
    </reaction>
</comment>
<dbReference type="Gene3D" id="3.30.40.10">
    <property type="entry name" value="Zinc/RING finger domain, C3HC4 (zinc finger)"/>
    <property type="match status" value="1"/>
</dbReference>
<dbReference type="SMART" id="SM00064">
    <property type="entry name" value="FYVE"/>
    <property type="match status" value="1"/>
</dbReference>
<dbReference type="PROSITE" id="PS00028">
    <property type="entry name" value="ZINC_FINGER_C2H2_1"/>
    <property type="match status" value="1"/>
</dbReference>
<evidence type="ECO:0000256" key="12">
    <source>
        <dbReference type="PROSITE-ProRule" id="PRU00091"/>
    </source>
</evidence>
<dbReference type="SUPFAM" id="SSF57903">
    <property type="entry name" value="FYVE/PHD zinc finger"/>
    <property type="match status" value="1"/>
</dbReference>
<keyword evidence="2 13" id="KW-0489">Methyltransferase</keyword>
<comment type="catalytic activity">
    <reaction evidence="9 13">
        <text>cytidine(4) in tRNA(Pro) + S-adenosyl-L-methionine = 2'-O-methylcytidine(4) in tRNA(Pro) + S-adenosyl-L-homocysteine + H(+)</text>
        <dbReference type="Rhea" id="RHEA:32767"/>
        <dbReference type="Rhea" id="RHEA-COMP:10397"/>
        <dbReference type="Rhea" id="RHEA-COMP:10398"/>
        <dbReference type="ChEBI" id="CHEBI:15378"/>
        <dbReference type="ChEBI" id="CHEBI:57856"/>
        <dbReference type="ChEBI" id="CHEBI:59789"/>
        <dbReference type="ChEBI" id="CHEBI:74495"/>
        <dbReference type="ChEBI" id="CHEBI:82748"/>
        <dbReference type="EC" id="2.1.1.225"/>
    </reaction>
</comment>
<keyword evidence="3 13" id="KW-0808">Transferase</keyword>